<organism evidence="1 2">
    <name type="scientific">Ambrosiozyma monospora</name>
    <name type="common">Yeast</name>
    <name type="synonym">Endomycopsis monosporus</name>
    <dbReference type="NCBI Taxonomy" id="43982"/>
    <lineage>
        <taxon>Eukaryota</taxon>
        <taxon>Fungi</taxon>
        <taxon>Dikarya</taxon>
        <taxon>Ascomycota</taxon>
        <taxon>Saccharomycotina</taxon>
        <taxon>Pichiomycetes</taxon>
        <taxon>Pichiales</taxon>
        <taxon>Pichiaceae</taxon>
        <taxon>Ambrosiozyma</taxon>
    </lineage>
</organism>
<evidence type="ECO:0000313" key="2">
    <source>
        <dbReference type="Proteomes" id="UP001165064"/>
    </source>
</evidence>
<gene>
    <name evidence="1" type="ORF">Amon02_000135300</name>
</gene>
<proteinExistence type="predicted"/>
<dbReference type="Proteomes" id="UP001165064">
    <property type="component" value="Unassembled WGS sequence"/>
</dbReference>
<dbReference type="EMBL" id="BSXS01000650">
    <property type="protein sequence ID" value="GME73325.1"/>
    <property type="molecule type" value="Genomic_DNA"/>
</dbReference>
<sequence>MKKWKLYRIDPVTVVVAQNCLMTWITTLSSEVGELLLILIDVDVDVVDKFVAAVGEEGLGVAAEVVDEGTEAEFELELAGTTVVEAGIEAVFTGDEGTEELDTVVVVFVDLVMEGCCCWSCSISAKILLMVAFEKDELKKGQMPDMMGCDSRGGDWCVLVEQ</sequence>
<reference evidence="1" key="1">
    <citation type="submission" date="2023-04" db="EMBL/GenBank/DDBJ databases">
        <title>Ambrosiozyma monospora NBRC 10751.</title>
        <authorList>
            <person name="Ichikawa N."/>
            <person name="Sato H."/>
            <person name="Tonouchi N."/>
        </authorList>
    </citation>
    <scope>NUCLEOTIDE SEQUENCE</scope>
    <source>
        <strain evidence="1">NBRC 10751</strain>
    </source>
</reference>
<accession>A0ACB5SUK8</accession>
<comment type="caution">
    <text evidence="1">The sequence shown here is derived from an EMBL/GenBank/DDBJ whole genome shotgun (WGS) entry which is preliminary data.</text>
</comment>
<evidence type="ECO:0000313" key="1">
    <source>
        <dbReference type="EMBL" id="GME73325.1"/>
    </source>
</evidence>
<name>A0ACB5SUK8_AMBMO</name>
<protein>
    <submittedName>
        <fullName evidence="1">Unnamed protein product</fullName>
    </submittedName>
</protein>
<keyword evidence="2" id="KW-1185">Reference proteome</keyword>